<reference evidence="2" key="1">
    <citation type="submission" date="2016-04" db="EMBL/GenBank/DDBJ databases">
        <authorList>
            <person name="Quiroz-Castaneda R.E."/>
            <person name="Martinez-Ocampo F."/>
        </authorList>
    </citation>
    <scope>NUCLEOTIDE SEQUENCE [LARGE SCALE GENOMIC DNA]</scope>
    <source>
        <strain evidence="2">INIFAP01</strain>
    </source>
</reference>
<name>A0A1A9QDB4_9MOLU</name>
<protein>
    <submittedName>
        <fullName evidence="1">Uncharacterized protein</fullName>
    </submittedName>
</protein>
<sequence length="207" mass="22831">MTTVGKVIASVFTLGALGGGGILVNKLLDDTDTIGARLTSEGFSISLNNSEWETVLGAHNGINNLEGTFKKDANTALKLDELQEKCKSALNSKKNNDVNYKKARQWCVKEQKISDSFEKINLRALDVTKNTDDTSGWQTNINKLKNDLKTAQKIKAEMNSTQNITLENIKAGCKAIIEIKTTASDFNDKFELAKEWCAVVMPREKVT</sequence>
<comment type="caution">
    <text evidence="1">The sequence shown here is derived from an EMBL/GenBank/DDBJ whole genome shotgun (WGS) entry which is preliminary data.</text>
</comment>
<keyword evidence="2" id="KW-1185">Reference proteome</keyword>
<dbReference type="Proteomes" id="UP000077623">
    <property type="component" value="Unassembled WGS sequence"/>
</dbReference>
<dbReference type="EMBL" id="LWUJ01000012">
    <property type="protein sequence ID" value="OAL09945.1"/>
    <property type="molecule type" value="Genomic_DNA"/>
</dbReference>
<dbReference type="RefSeq" id="WP_187150330.1">
    <property type="nucleotide sequence ID" value="NZ_LWUJ01000012.1"/>
</dbReference>
<organism evidence="1 2">
    <name type="scientific">Candidatus Mycoplasma haematobovis</name>
    <dbReference type="NCBI Taxonomy" id="432608"/>
    <lineage>
        <taxon>Bacteria</taxon>
        <taxon>Bacillati</taxon>
        <taxon>Mycoplasmatota</taxon>
        <taxon>Mollicutes</taxon>
        <taxon>Mycoplasmataceae</taxon>
        <taxon>Mycoplasma</taxon>
    </lineage>
</organism>
<dbReference type="AlphaFoldDB" id="A0A1A9QDB4"/>
<evidence type="ECO:0000313" key="2">
    <source>
        <dbReference type="Proteomes" id="UP000077623"/>
    </source>
</evidence>
<proteinExistence type="predicted"/>
<accession>A0A1A9QDB4</accession>
<dbReference type="STRING" id="432608.A6V39_03470"/>
<evidence type="ECO:0000313" key="1">
    <source>
        <dbReference type="EMBL" id="OAL09945.1"/>
    </source>
</evidence>
<gene>
    <name evidence="1" type="ORF">A6V39_03470</name>
</gene>